<proteinExistence type="predicted"/>
<evidence type="ECO:0008006" key="3">
    <source>
        <dbReference type="Google" id="ProtNLM"/>
    </source>
</evidence>
<protein>
    <recommendedName>
        <fullName evidence="3">F-box domain-containing protein</fullName>
    </recommendedName>
</protein>
<evidence type="ECO:0000313" key="2">
    <source>
        <dbReference type="Proteomes" id="UP000313359"/>
    </source>
</evidence>
<organism evidence="1 2">
    <name type="scientific">Lentinus tigrinus ALCF2SS1-6</name>
    <dbReference type="NCBI Taxonomy" id="1328759"/>
    <lineage>
        <taxon>Eukaryota</taxon>
        <taxon>Fungi</taxon>
        <taxon>Dikarya</taxon>
        <taxon>Basidiomycota</taxon>
        <taxon>Agaricomycotina</taxon>
        <taxon>Agaricomycetes</taxon>
        <taxon>Polyporales</taxon>
        <taxon>Polyporaceae</taxon>
        <taxon>Lentinus</taxon>
    </lineage>
</organism>
<reference evidence="1" key="1">
    <citation type="journal article" date="2018" name="Genome Biol. Evol.">
        <title>Genomics and development of Lentinus tigrinus, a white-rot wood-decaying mushroom with dimorphic fruiting bodies.</title>
        <authorList>
            <person name="Wu B."/>
            <person name="Xu Z."/>
            <person name="Knudson A."/>
            <person name="Carlson A."/>
            <person name="Chen N."/>
            <person name="Kovaka S."/>
            <person name="LaButti K."/>
            <person name="Lipzen A."/>
            <person name="Pennachio C."/>
            <person name="Riley R."/>
            <person name="Schakwitz W."/>
            <person name="Umezawa K."/>
            <person name="Ohm R.A."/>
            <person name="Grigoriev I.V."/>
            <person name="Nagy L.G."/>
            <person name="Gibbons J."/>
            <person name="Hibbett D."/>
        </authorList>
    </citation>
    <scope>NUCLEOTIDE SEQUENCE [LARGE SCALE GENOMIC DNA]</scope>
    <source>
        <strain evidence="1">ALCF2SS1-6</strain>
    </source>
</reference>
<gene>
    <name evidence="1" type="ORF">L227DRAFT_614920</name>
</gene>
<dbReference type="OrthoDB" id="2758614at2759"/>
<dbReference type="SUPFAM" id="SSF52047">
    <property type="entry name" value="RNI-like"/>
    <property type="match status" value="1"/>
</dbReference>
<dbReference type="EMBL" id="ML122291">
    <property type="protein sequence ID" value="RPD56052.1"/>
    <property type="molecule type" value="Genomic_DNA"/>
</dbReference>
<accession>A0A5C2RYB5</accession>
<dbReference type="AlphaFoldDB" id="A0A5C2RYB5"/>
<evidence type="ECO:0000313" key="1">
    <source>
        <dbReference type="EMBL" id="RPD56052.1"/>
    </source>
</evidence>
<keyword evidence="2" id="KW-1185">Reference proteome</keyword>
<name>A0A5C2RYB5_9APHY</name>
<dbReference type="Proteomes" id="UP000313359">
    <property type="component" value="Unassembled WGS sequence"/>
</dbReference>
<sequence length="389" mass="43746">MGSRTLTDLPVEVLHMVFAHDKWLWKHQFLPSCSFTCRLLRAVALEHLDFRRLSLSYIETFDPLLEFLRTYPRVAKTVVSLRLYGRRTCYPDPLPTTTIDDALVASIVELLPKLNSLTLFSFKYVKSTAANAQPAAGPFPLSTFVLSLFTPKTKSIVELRLERFDIEEPFEPRFLHRLVDIERLRLSRSIKGGPACTALAVQALSVSLKSDSLQELSVNIDSKETVYALGKLLSRAGGNITNLTIRHTRLTSDDHDPLEGSWQLLDVAACKKLETIILSMHFSETRTGPLSGPVVGILQRASPTLRKVIIMVDDLPRPTTLGNRTIFKIHDVDKVLSAARFPYLQECELNIGHQVDCKVTPLGWEKCKNSVQRALKSLHGRGLLTLNRH</sequence>
<dbReference type="InterPro" id="IPR032675">
    <property type="entry name" value="LRR_dom_sf"/>
</dbReference>
<dbReference type="Gene3D" id="3.80.10.10">
    <property type="entry name" value="Ribonuclease Inhibitor"/>
    <property type="match status" value="1"/>
</dbReference>